<gene>
    <name evidence="2" type="ORF">E3J95_01495</name>
</gene>
<proteinExistence type="predicted"/>
<accession>A0A523QLG9</accession>
<evidence type="ECO:0000259" key="1">
    <source>
        <dbReference type="Pfam" id="PF19580"/>
    </source>
</evidence>
<dbReference type="InterPro" id="IPR005135">
    <property type="entry name" value="Endo/exonuclease/phosphatase"/>
</dbReference>
<reference evidence="2 3" key="1">
    <citation type="submission" date="2019-03" db="EMBL/GenBank/DDBJ databases">
        <title>Metabolic potential of uncultured bacteria and archaea associated with petroleum seepage in deep-sea sediments.</title>
        <authorList>
            <person name="Dong X."/>
            <person name="Hubert C."/>
        </authorList>
    </citation>
    <scope>NUCLEOTIDE SEQUENCE [LARGE SCALE GENOMIC DNA]</scope>
    <source>
        <strain evidence="2">E44_bin92</strain>
    </source>
</reference>
<dbReference type="PROSITE" id="PS51257">
    <property type="entry name" value="PROKAR_LIPOPROTEIN"/>
    <property type="match status" value="1"/>
</dbReference>
<evidence type="ECO:0000313" key="3">
    <source>
        <dbReference type="Proteomes" id="UP000320781"/>
    </source>
</evidence>
<comment type="caution">
    <text evidence="2">The sequence shown here is derived from an EMBL/GenBank/DDBJ whole genome shotgun (WGS) entry which is preliminary data.</text>
</comment>
<dbReference type="SUPFAM" id="SSF56219">
    <property type="entry name" value="DNase I-like"/>
    <property type="match status" value="1"/>
</dbReference>
<dbReference type="GO" id="GO:0003824">
    <property type="term" value="F:catalytic activity"/>
    <property type="evidence" value="ECO:0007669"/>
    <property type="project" value="InterPro"/>
</dbReference>
<dbReference type="AlphaFoldDB" id="A0A523QLG9"/>
<organism evidence="2 3">
    <name type="scientific">Aerophobetes bacterium</name>
    <dbReference type="NCBI Taxonomy" id="2030807"/>
    <lineage>
        <taxon>Bacteria</taxon>
        <taxon>Candidatus Aerophobota</taxon>
    </lineage>
</organism>
<sequence>MAEPDGKRQMKKFLVHKVVFLVTLVILLLSCLSAIGNVRIMSYNIKDFWLRFDGEPGSVTNEGARLDEDDFEKLEVVAGVINREKPDVIGILECASLAELLFFNERFLEGEYRCWSFRAYDSRTFGIPLGLMVKKDLEVNSVDLAESKSFSSRGIVIADIKRGDYEFALIFVHLKSKIERKLGESALKKDKQGNRLRKIIKQKLEKDPSANIVICGDFNDAPGRDDQEKAAKVEDLMGKMAKPITLGDGTRVAIHSGTLEHRDVDMNGELWTEKSKGYAPILFDYFFLSEGASNEFLELDHIYPEEFPNLLEASDHIPIVLDLGDE</sequence>
<dbReference type="Proteomes" id="UP000320781">
    <property type="component" value="Unassembled WGS sequence"/>
</dbReference>
<dbReference type="Gene3D" id="3.60.10.10">
    <property type="entry name" value="Endonuclease/exonuclease/phosphatase"/>
    <property type="match status" value="1"/>
</dbReference>
<name>A0A523QLG9_UNCAE</name>
<protein>
    <recommendedName>
        <fullName evidence="1">Endonuclease/exonuclease/phosphatase domain-containing protein</fullName>
    </recommendedName>
</protein>
<feature type="domain" description="Endonuclease/exonuclease/phosphatase" evidence="1">
    <location>
        <begin position="70"/>
        <end position="233"/>
    </location>
</feature>
<evidence type="ECO:0000313" key="2">
    <source>
        <dbReference type="EMBL" id="TES86614.1"/>
    </source>
</evidence>
<dbReference type="InterPro" id="IPR036691">
    <property type="entry name" value="Endo/exonu/phosph_ase_sf"/>
</dbReference>
<dbReference type="EMBL" id="SOKU01000069">
    <property type="protein sequence ID" value="TES86614.1"/>
    <property type="molecule type" value="Genomic_DNA"/>
</dbReference>
<dbReference type="Pfam" id="PF19580">
    <property type="entry name" value="Exo_endo_phos_3"/>
    <property type="match status" value="1"/>
</dbReference>